<evidence type="ECO:0000313" key="2">
    <source>
        <dbReference type="EMBL" id="CAF4869165.1"/>
    </source>
</evidence>
<proteinExistence type="predicted"/>
<name>A0A8S2XIA5_9BILA</name>
<accession>A0A8S2XIA5</accession>
<sequence length="55" mass="6112">QKPGKENPLLVLFDDFNDALPSNMEPLGLFISVQVPKIDVLEIPFKFPNTDGLLS</sequence>
<dbReference type="AlphaFoldDB" id="A0A8S2XIA5"/>
<gene>
    <name evidence="1" type="ORF">BYL167_LOCUS35822</name>
    <name evidence="2" type="ORF">GIL414_LOCUS50289</name>
</gene>
<evidence type="ECO:0000313" key="1">
    <source>
        <dbReference type="EMBL" id="CAF4496917.1"/>
    </source>
</evidence>
<feature type="non-terminal residue" evidence="1">
    <location>
        <position position="1"/>
    </location>
</feature>
<reference evidence="1" key="1">
    <citation type="submission" date="2021-02" db="EMBL/GenBank/DDBJ databases">
        <authorList>
            <person name="Nowell W R."/>
        </authorList>
    </citation>
    <scope>NUCLEOTIDE SEQUENCE</scope>
</reference>
<comment type="caution">
    <text evidence="1">The sequence shown here is derived from an EMBL/GenBank/DDBJ whole genome shotgun (WGS) entry which is preliminary data.</text>
</comment>
<dbReference type="EMBL" id="CAJOBJ010167220">
    <property type="protein sequence ID" value="CAF4869165.1"/>
    <property type="molecule type" value="Genomic_DNA"/>
</dbReference>
<evidence type="ECO:0000313" key="3">
    <source>
        <dbReference type="Proteomes" id="UP000681967"/>
    </source>
</evidence>
<dbReference type="Proteomes" id="UP000681720">
    <property type="component" value="Unassembled WGS sequence"/>
</dbReference>
<dbReference type="Proteomes" id="UP000681967">
    <property type="component" value="Unassembled WGS sequence"/>
</dbReference>
<organism evidence="1 3">
    <name type="scientific">Rotaria magnacalcarata</name>
    <dbReference type="NCBI Taxonomy" id="392030"/>
    <lineage>
        <taxon>Eukaryota</taxon>
        <taxon>Metazoa</taxon>
        <taxon>Spiralia</taxon>
        <taxon>Gnathifera</taxon>
        <taxon>Rotifera</taxon>
        <taxon>Eurotatoria</taxon>
        <taxon>Bdelloidea</taxon>
        <taxon>Philodinida</taxon>
        <taxon>Philodinidae</taxon>
        <taxon>Rotaria</taxon>
    </lineage>
</organism>
<dbReference type="EMBL" id="CAJOBH010076533">
    <property type="protein sequence ID" value="CAF4496917.1"/>
    <property type="molecule type" value="Genomic_DNA"/>
</dbReference>
<protein>
    <submittedName>
        <fullName evidence="1">Uncharacterized protein</fullName>
    </submittedName>
</protein>